<accession>A0ABT1S6K0</accession>
<keyword evidence="1" id="KW-0472">Membrane</keyword>
<reference evidence="2 3" key="1">
    <citation type="submission" date="2022-06" db="EMBL/GenBank/DDBJ databases">
        <title>Isolation of gut microbiota from human fecal samples.</title>
        <authorList>
            <person name="Pamer E.G."/>
            <person name="Barat B."/>
            <person name="Waligurski E."/>
            <person name="Medina S."/>
            <person name="Paddock L."/>
            <person name="Mostad J."/>
        </authorList>
    </citation>
    <scope>NUCLEOTIDE SEQUENCE [LARGE SCALE GENOMIC DNA]</scope>
    <source>
        <strain evidence="2 3">DFI.7.95</strain>
    </source>
</reference>
<dbReference type="Proteomes" id="UP001524478">
    <property type="component" value="Unassembled WGS sequence"/>
</dbReference>
<name>A0ABT1S6K0_9FIRM</name>
<gene>
    <name evidence="2" type="ORF">NE686_03265</name>
</gene>
<sequence length="91" mass="10878">MKDIMEILENAVYERLEILYFELFKENEEVKESIEAVRELGTKLYENKDIQKEVKRSIGCCNLQHTNRLFCCFKIVISTIPWILWAYVKEG</sequence>
<feature type="transmembrane region" description="Helical" evidence="1">
    <location>
        <begin position="69"/>
        <end position="88"/>
    </location>
</feature>
<keyword evidence="3" id="KW-1185">Reference proteome</keyword>
<evidence type="ECO:0000313" key="2">
    <source>
        <dbReference type="EMBL" id="MCQ4922093.1"/>
    </source>
</evidence>
<dbReference type="EMBL" id="JANGAC010000002">
    <property type="protein sequence ID" value="MCQ4922093.1"/>
    <property type="molecule type" value="Genomic_DNA"/>
</dbReference>
<dbReference type="RefSeq" id="WP_216562847.1">
    <property type="nucleotide sequence ID" value="NZ_JAHLOH010000056.1"/>
</dbReference>
<comment type="caution">
    <text evidence="2">The sequence shown here is derived from an EMBL/GenBank/DDBJ whole genome shotgun (WGS) entry which is preliminary data.</text>
</comment>
<proteinExistence type="predicted"/>
<evidence type="ECO:0000313" key="3">
    <source>
        <dbReference type="Proteomes" id="UP001524478"/>
    </source>
</evidence>
<protein>
    <submittedName>
        <fullName evidence="2">Uncharacterized protein</fullName>
    </submittedName>
</protein>
<organism evidence="2 3">
    <name type="scientific">Tissierella carlieri</name>
    <dbReference type="NCBI Taxonomy" id="689904"/>
    <lineage>
        <taxon>Bacteria</taxon>
        <taxon>Bacillati</taxon>
        <taxon>Bacillota</taxon>
        <taxon>Tissierellia</taxon>
        <taxon>Tissierellales</taxon>
        <taxon>Tissierellaceae</taxon>
        <taxon>Tissierella</taxon>
    </lineage>
</organism>
<evidence type="ECO:0000256" key="1">
    <source>
        <dbReference type="SAM" id="Phobius"/>
    </source>
</evidence>
<keyword evidence="1" id="KW-1133">Transmembrane helix</keyword>
<keyword evidence="1" id="KW-0812">Transmembrane</keyword>